<reference evidence="2" key="1">
    <citation type="submission" date="2021-06" db="EMBL/GenBank/DDBJ databases">
        <authorList>
            <person name="Kallberg Y."/>
            <person name="Tangrot J."/>
            <person name="Rosling A."/>
        </authorList>
    </citation>
    <scope>NUCLEOTIDE SEQUENCE</scope>
    <source>
        <strain evidence="2">AZ414A</strain>
    </source>
</reference>
<dbReference type="EMBL" id="CAJVPK010000319">
    <property type="protein sequence ID" value="CAG8493523.1"/>
    <property type="molecule type" value="Genomic_DNA"/>
</dbReference>
<sequence length="213" mass="23746">MCTIQGADIVSPKIRITIYVQSLLIILKVFAEQNKLIKSALFGSATLLTLIISTIIQYQTNNLHYLFQLEVTYLAVLLLIATCYAFINPATLPKNKISSALGMIVSLSSLLTICYCIWLWATVRWKLPGQECGDKVMLFWLTKSFNPTGWVRDFMLAFLCSALPTSVLIIISAEILLQRNPISEIQGNWNVEAIIILIMAGGDAISTIFLLLK</sequence>
<proteinExistence type="predicted"/>
<keyword evidence="1" id="KW-0472">Membrane</keyword>
<gene>
    <name evidence="2" type="ORF">DEBURN_LOCUS4304</name>
</gene>
<feature type="transmembrane region" description="Helical" evidence="1">
    <location>
        <begin position="189"/>
        <end position="212"/>
    </location>
</feature>
<comment type="caution">
    <text evidence="2">The sequence shown here is derived from an EMBL/GenBank/DDBJ whole genome shotgun (WGS) entry which is preliminary data.</text>
</comment>
<keyword evidence="3" id="KW-1185">Reference proteome</keyword>
<feature type="transmembrane region" description="Helical" evidence="1">
    <location>
        <begin position="65"/>
        <end position="87"/>
    </location>
</feature>
<evidence type="ECO:0000313" key="3">
    <source>
        <dbReference type="Proteomes" id="UP000789706"/>
    </source>
</evidence>
<name>A0A9N8ZG82_9GLOM</name>
<feature type="transmembrane region" description="Helical" evidence="1">
    <location>
        <begin position="40"/>
        <end position="59"/>
    </location>
</feature>
<dbReference type="OrthoDB" id="3351993at2759"/>
<evidence type="ECO:0000313" key="2">
    <source>
        <dbReference type="EMBL" id="CAG8493523.1"/>
    </source>
</evidence>
<feature type="transmembrane region" description="Helical" evidence="1">
    <location>
        <begin position="154"/>
        <end position="177"/>
    </location>
</feature>
<dbReference type="AlphaFoldDB" id="A0A9N8ZG82"/>
<protein>
    <submittedName>
        <fullName evidence="2">8058_t:CDS:1</fullName>
    </submittedName>
</protein>
<feature type="transmembrane region" description="Helical" evidence="1">
    <location>
        <begin position="99"/>
        <end position="121"/>
    </location>
</feature>
<organism evidence="2 3">
    <name type="scientific">Diversispora eburnea</name>
    <dbReference type="NCBI Taxonomy" id="1213867"/>
    <lineage>
        <taxon>Eukaryota</taxon>
        <taxon>Fungi</taxon>
        <taxon>Fungi incertae sedis</taxon>
        <taxon>Mucoromycota</taxon>
        <taxon>Glomeromycotina</taxon>
        <taxon>Glomeromycetes</taxon>
        <taxon>Diversisporales</taxon>
        <taxon>Diversisporaceae</taxon>
        <taxon>Diversispora</taxon>
    </lineage>
</organism>
<evidence type="ECO:0000256" key="1">
    <source>
        <dbReference type="SAM" id="Phobius"/>
    </source>
</evidence>
<keyword evidence="1" id="KW-0812">Transmembrane</keyword>
<dbReference type="Proteomes" id="UP000789706">
    <property type="component" value="Unassembled WGS sequence"/>
</dbReference>
<keyword evidence="1" id="KW-1133">Transmembrane helix</keyword>
<accession>A0A9N8ZG82</accession>